<dbReference type="AlphaFoldDB" id="A0A315W320"/>
<reference evidence="1 2" key="1">
    <citation type="journal article" date="2018" name="G3 (Bethesda)">
        <title>A High-Quality Reference Genome for the Invasive Mosquitofish Gambusia affinis Using a Chicago Library.</title>
        <authorList>
            <person name="Hoffberg S.L."/>
            <person name="Troendle N.J."/>
            <person name="Glenn T.C."/>
            <person name="Mahmud O."/>
            <person name="Louha S."/>
            <person name="Chalopin D."/>
            <person name="Bennetzen J.L."/>
            <person name="Mauricio R."/>
        </authorList>
    </citation>
    <scope>NUCLEOTIDE SEQUENCE [LARGE SCALE GENOMIC DNA]</scope>
    <source>
        <strain evidence="1">NE01/NJP1002.9</strain>
        <tissue evidence="1">Muscle</tissue>
    </source>
</reference>
<gene>
    <name evidence="1" type="ORF">CCH79_00009656</name>
</gene>
<sequence length="74" mass="7945">MCLNSPAAGSLRALAGITFFLLPAITSHRLDCLKAPPLRTLQLAAPLANITCKPNEHTLHEKDATLHHQPNGLV</sequence>
<evidence type="ECO:0000313" key="2">
    <source>
        <dbReference type="Proteomes" id="UP000250572"/>
    </source>
</evidence>
<protein>
    <submittedName>
        <fullName evidence="1">Uncharacterized protein</fullName>
    </submittedName>
</protein>
<proteinExistence type="predicted"/>
<evidence type="ECO:0000313" key="1">
    <source>
        <dbReference type="EMBL" id="PWA30063.1"/>
    </source>
</evidence>
<accession>A0A315W320</accession>
<organism evidence="1 2">
    <name type="scientific">Gambusia affinis</name>
    <name type="common">Western mosquitofish</name>
    <name type="synonym">Heterandria affinis</name>
    <dbReference type="NCBI Taxonomy" id="33528"/>
    <lineage>
        <taxon>Eukaryota</taxon>
        <taxon>Metazoa</taxon>
        <taxon>Chordata</taxon>
        <taxon>Craniata</taxon>
        <taxon>Vertebrata</taxon>
        <taxon>Euteleostomi</taxon>
        <taxon>Actinopterygii</taxon>
        <taxon>Neopterygii</taxon>
        <taxon>Teleostei</taxon>
        <taxon>Neoteleostei</taxon>
        <taxon>Acanthomorphata</taxon>
        <taxon>Ovalentaria</taxon>
        <taxon>Atherinomorphae</taxon>
        <taxon>Cyprinodontiformes</taxon>
        <taxon>Poeciliidae</taxon>
        <taxon>Poeciliinae</taxon>
        <taxon>Gambusia</taxon>
    </lineage>
</organism>
<name>A0A315W320_GAMAF</name>
<keyword evidence="2" id="KW-1185">Reference proteome</keyword>
<comment type="caution">
    <text evidence="1">The sequence shown here is derived from an EMBL/GenBank/DDBJ whole genome shotgun (WGS) entry which is preliminary data.</text>
</comment>
<dbReference type="EMBL" id="NHOQ01000466">
    <property type="protein sequence ID" value="PWA30063.1"/>
    <property type="molecule type" value="Genomic_DNA"/>
</dbReference>
<dbReference type="Proteomes" id="UP000250572">
    <property type="component" value="Unassembled WGS sequence"/>
</dbReference>